<protein>
    <submittedName>
        <fullName evidence="2">Uncharacterized protein</fullName>
    </submittedName>
</protein>
<keyword evidence="1" id="KW-0812">Transmembrane</keyword>
<feature type="transmembrane region" description="Helical" evidence="1">
    <location>
        <begin position="125"/>
        <end position="145"/>
    </location>
</feature>
<evidence type="ECO:0000256" key="1">
    <source>
        <dbReference type="SAM" id="Phobius"/>
    </source>
</evidence>
<reference evidence="2" key="1">
    <citation type="submission" date="2018-05" db="EMBL/GenBank/DDBJ databases">
        <authorList>
            <person name="Lanie J.A."/>
            <person name="Ng W.-L."/>
            <person name="Kazmierczak K.M."/>
            <person name="Andrzejewski T.M."/>
            <person name="Davidsen T.M."/>
            <person name="Wayne K.J."/>
            <person name="Tettelin H."/>
            <person name="Glass J.I."/>
            <person name="Rusch D."/>
            <person name="Podicherti R."/>
            <person name="Tsui H.-C.T."/>
            <person name="Winkler M.E."/>
        </authorList>
    </citation>
    <scope>NUCLEOTIDE SEQUENCE</scope>
</reference>
<feature type="transmembrane region" description="Helical" evidence="1">
    <location>
        <begin position="166"/>
        <end position="183"/>
    </location>
</feature>
<feature type="transmembrane region" description="Helical" evidence="1">
    <location>
        <begin position="72"/>
        <end position="89"/>
    </location>
</feature>
<name>A0A381Y1K5_9ZZZZ</name>
<feature type="transmembrane region" description="Helical" evidence="1">
    <location>
        <begin position="189"/>
        <end position="207"/>
    </location>
</feature>
<proteinExistence type="predicted"/>
<gene>
    <name evidence="2" type="ORF">METZ01_LOCUS123395</name>
</gene>
<dbReference type="AlphaFoldDB" id="A0A381Y1K5"/>
<evidence type="ECO:0000313" key="2">
    <source>
        <dbReference type="EMBL" id="SVA70541.1"/>
    </source>
</evidence>
<keyword evidence="1" id="KW-1133">Transmembrane helix</keyword>
<keyword evidence="1" id="KW-0472">Membrane</keyword>
<organism evidence="2">
    <name type="scientific">marine metagenome</name>
    <dbReference type="NCBI Taxonomy" id="408172"/>
    <lineage>
        <taxon>unclassified sequences</taxon>
        <taxon>metagenomes</taxon>
        <taxon>ecological metagenomes</taxon>
    </lineage>
</organism>
<feature type="transmembrane region" description="Helical" evidence="1">
    <location>
        <begin position="101"/>
        <end position="119"/>
    </location>
</feature>
<sequence length="269" mass="30369">MLIARAAPPGSDQYFRLRKIAESIGPGLDRSRPLQWLAIWSMVAAGIAFRSGQADRFVYWEWSGWIDGSLRIILATVIFYFGSLRTGLWRAGSVRLSVNDLILHTGYVCALFTIGAIGTDLSLSFTLGMVPYVMGFLGGLLVFQFPLELDREKGRWSVTVWEDRSLLLGLSSVLLGLSTYIGYQLDDPLSSTVSMVALPFSIVALIWPGHVRHFQRAQFYPLFIFSMFICVREPWFLVPLSIVFFGLRTMNYLRYGIVYPSFGVDHEDP</sequence>
<dbReference type="EMBL" id="UINC01017063">
    <property type="protein sequence ID" value="SVA70541.1"/>
    <property type="molecule type" value="Genomic_DNA"/>
</dbReference>
<accession>A0A381Y1K5</accession>
<feature type="transmembrane region" description="Helical" evidence="1">
    <location>
        <begin position="219"/>
        <end position="245"/>
    </location>
</feature>